<gene>
    <name evidence="2" type="ORF">ACFO3S_14770</name>
</gene>
<dbReference type="PANTHER" id="PTHR33055">
    <property type="entry name" value="TRANSPOSASE FOR INSERTION SEQUENCE ELEMENT IS1111A"/>
    <property type="match status" value="1"/>
</dbReference>
<name>A0ABV9FCI0_9BACL</name>
<evidence type="ECO:0000259" key="1">
    <source>
        <dbReference type="Pfam" id="PF01548"/>
    </source>
</evidence>
<dbReference type="InterPro" id="IPR002525">
    <property type="entry name" value="Transp_IS110-like_N"/>
</dbReference>
<comment type="caution">
    <text evidence="2">The sequence shown here is derived from an EMBL/GenBank/DDBJ whole genome shotgun (WGS) entry which is preliminary data.</text>
</comment>
<accession>A0ABV9FCI0</accession>
<reference evidence="3" key="1">
    <citation type="journal article" date="2019" name="Int. J. Syst. Evol. Microbiol.">
        <title>The Global Catalogue of Microorganisms (GCM) 10K type strain sequencing project: providing services to taxonomists for standard genome sequencing and annotation.</title>
        <authorList>
            <consortium name="The Broad Institute Genomics Platform"/>
            <consortium name="The Broad Institute Genome Sequencing Center for Infectious Disease"/>
            <person name="Wu L."/>
            <person name="Ma J."/>
        </authorList>
    </citation>
    <scope>NUCLEOTIDE SEQUENCE [LARGE SCALE GENOMIC DNA]</scope>
    <source>
        <strain evidence="3">CCUG 49571</strain>
    </source>
</reference>
<dbReference type="EMBL" id="JBHSEP010000010">
    <property type="protein sequence ID" value="MFC4599511.1"/>
    <property type="molecule type" value="Genomic_DNA"/>
</dbReference>
<sequence length="133" mass="15070">MEPTGHYWHNLADWLLGQGIEVVLVNPMATHRNKENRDNSPSKNDAKDAVIIAELVCRGCYTEYAPQAPIFDQIKAVMGMREFWVEQSTSVGNRIVRWIDLYFPEFRSVFKEWGGVRALATLKAFALPATLSG</sequence>
<evidence type="ECO:0000313" key="3">
    <source>
        <dbReference type="Proteomes" id="UP001596028"/>
    </source>
</evidence>
<dbReference type="Proteomes" id="UP001596028">
    <property type="component" value="Unassembled WGS sequence"/>
</dbReference>
<proteinExistence type="predicted"/>
<keyword evidence="3" id="KW-1185">Reference proteome</keyword>
<dbReference type="RefSeq" id="WP_378097447.1">
    <property type="nucleotide sequence ID" value="NZ_JBHSEP010000010.1"/>
</dbReference>
<dbReference type="InterPro" id="IPR047650">
    <property type="entry name" value="Transpos_IS110"/>
</dbReference>
<protein>
    <submittedName>
        <fullName evidence="2">Transposase</fullName>
    </submittedName>
</protein>
<evidence type="ECO:0000313" key="2">
    <source>
        <dbReference type="EMBL" id="MFC4599511.1"/>
    </source>
</evidence>
<dbReference type="Pfam" id="PF01548">
    <property type="entry name" value="DEDD_Tnp_IS110"/>
    <property type="match status" value="1"/>
</dbReference>
<organism evidence="2 3">
    <name type="scientific">Cohnella hongkongensis</name>
    <dbReference type="NCBI Taxonomy" id="178337"/>
    <lineage>
        <taxon>Bacteria</taxon>
        <taxon>Bacillati</taxon>
        <taxon>Bacillota</taxon>
        <taxon>Bacilli</taxon>
        <taxon>Bacillales</taxon>
        <taxon>Paenibacillaceae</taxon>
        <taxon>Cohnella</taxon>
    </lineage>
</organism>
<feature type="domain" description="Transposase IS110-like N-terminal" evidence="1">
    <location>
        <begin position="1"/>
        <end position="104"/>
    </location>
</feature>